<dbReference type="EMBL" id="ANIX01000934">
    <property type="protein sequence ID" value="ETP22636.1"/>
    <property type="molecule type" value="Genomic_DNA"/>
</dbReference>
<comment type="caution">
    <text evidence="2">The sequence shown here is derived from an EMBL/GenBank/DDBJ whole genome shotgun (WGS) entry which is preliminary data.</text>
</comment>
<reference evidence="2 3" key="1">
    <citation type="submission" date="2013-11" db="EMBL/GenBank/DDBJ databases">
        <title>The Genome Sequence of Phytophthora parasitica CJ01A1.</title>
        <authorList>
            <consortium name="The Broad Institute Genomics Platform"/>
            <person name="Russ C."/>
            <person name="Tyler B."/>
            <person name="Panabieres F."/>
            <person name="Shan W."/>
            <person name="Tripathy S."/>
            <person name="Grunwald N."/>
            <person name="Machado M."/>
            <person name="Johnson C.S."/>
            <person name="Walker B."/>
            <person name="Young S.K."/>
            <person name="Zeng Q."/>
            <person name="Gargeya S."/>
            <person name="Fitzgerald M."/>
            <person name="Haas B."/>
            <person name="Abouelleil A."/>
            <person name="Allen A.W."/>
            <person name="Alvarado L."/>
            <person name="Arachchi H.M."/>
            <person name="Berlin A.M."/>
            <person name="Chapman S.B."/>
            <person name="Gainer-Dewar J."/>
            <person name="Goldberg J."/>
            <person name="Griggs A."/>
            <person name="Gujja S."/>
            <person name="Hansen M."/>
            <person name="Howarth C."/>
            <person name="Imamovic A."/>
            <person name="Ireland A."/>
            <person name="Larimer J."/>
            <person name="McCowan C."/>
            <person name="Murphy C."/>
            <person name="Pearson M."/>
            <person name="Poon T.W."/>
            <person name="Priest M."/>
            <person name="Roberts A."/>
            <person name="Saif S."/>
            <person name="Shea T."/>
            <person name="Sisk P."/>
            <person name="Sykes S."/>
            <person name="Wortman J."/>
            <person name="Nusbaum C."/>
            <person name="Birren B."/>
        </authorList>
    </citation>
    <scope>NUCLEOTIDE SEQUENCE [LARGE SCALE GENOMIC DNA]</scope>
    <source>
        <strain evidence="2 3">CJ01A1</strain>
    </source>
</reference>
<feature type="compositionally biased region" description="Basic and acidic residues" evidence="1">
    <location>
        <begin position="63"/>
        <end position="84"/>
    </location>
</feature>
<organism evidence="2 3">
    <name type="scientific">Phytophthora nicotianae CJ01A1</name>
    <dbReference type="NCBI Taxonomy" id="1317063"/>
    <lineage>
        <taxon>Eukaryota</taxon>
        <taxon>Sar</taxon>
        <taxon>Stramenopiles</taxon>
        <taxon>Oomycota</taxon>
        <taxon>Peronosporomycetes</taxon>
        <taxon>Peronosporales</taxon>
        <taxon>Peronosporaceae</taxon>
        <taxon>Phytophthora</taxon>
    </lineage>
</organism>
<sequence>MSLKSKLDRYPLGHHLVYLQHLARSSDVKELNRTNCGSFGLCLCIEGVHRAEHKVIPPSSLTGKDESGRLGAEKDPEQARKTER</sequence>
<evidence type="ECO:0000256" key="1">
    <source>
        <dbReference type="SAM" id="MobiDB-lite"/>
    </source>
</evidence>
<name>W2XJ22_PHYNI</name>
<gene>
    <name evidence="2" type="ORF">F441_04109</name>
</gene>
<protein>
    <submittedName>
        <fullName evidence="2">Uncharacterized protein</fullName>
    </submittedName>
</protein>
<evidence type="ECO:0000313" key="2">
    <source>
        <dbReference type="EMBL" id="ETP22636.1"/>
    </source>
</evidence>
<accession>W2XJ22</accession>
<dbReference type="Proteomes" id="UP000018958">
    <property type="component" value="Unassembled WGS sequence"/>
</dbReference>
<dbReference type="AlphaFoldDB" id="W2XJ22"/>
<proteinExistence type="predicted"/>
<feature type="region of interest" description="Disordered" evidence="1">
    <location>
        <begin position="55"/>
        <end position="84"/>
    </location>
</feature>
<evidence type="ECO:0000313" key="3">
    <source>
        <dbReference type="Proteomes" id="UP000018958"/>
    </source>
</evidence>